<dbReference type="Proteomes" id="UP001187192">
    <property type="component" value="Unassembled WGS sequence"/>
</dbReference>
<dbReference type="AlphaFoldDB" id="A0AA88DB32"/>
<comment type="caution">
    <text evidence="2">The sequence shown here is derived from an EMBL/GenBank/DDBJ whole genome shotgun (WGS) entry which is preliminary data.</text>
</comment>
<sequence length="209" mass="22767">MTKPAVTYAGTEPPVPTLEYLFEKTGQWAARHNVWLDIRVKPDGEFKNPSFKIIGDTILATLERTIQELCAKHGINRDTIVEETIALTVDQHNSFKASCTLNEKEAGATDSQPMPNASKECQLFLTDLINGGDVLVAIGRAYMDCVPTDTVHGIPLGEENVRVTITIPKLKRALLPIPTNATCIEEVVGGSVAWPKRLGVLETSISQAS</sequence>
<gene>
    <name evidence="2" type="ORF">TIFTF001_017794</name>
</gene>
<feature type="domain" description="DUF8039" evidence="1">
    <location>
        <begin position="116"/>
        <end position="198"/>
    </location>
</feature>
<keyword evidence="3" id="KW-1185">Reference proteome</keyword>
<proteinExistence type="predicted"/>
<accession>A0AA88DB32</accession>
<dbReference type="EMBL" id="BTGU01000028">
    <property type="protein sequence ID" value="GMN48627.1"/>
    <property type="molecule type" value="Genomic_DNA"/>
</dbReference>
<dbReference type="Pfam" id="PF26133">
    <property type="entry name" value="DUF8039"/>
    <property type="match status" value="1"/>
</dbReference>
<evidence type="ECO:0000259" key="1">
    <source>
        <dbReference type="Pfam" id="PF26133"/>
    </source>
</evidence>
<reference evidence="2" key="1">
    <citation type="submission" date="2023-07" db="EMBL/GenBank/DDBJ databases">
        <title>draft genome sequence of fig (Ficus carica).</title>
        <authorList>
            <person name="Takahashi T."/>
            <person name="Nishimura K."/>
        </authorList>
    </citation>
    <scope>NUCLEOTIDE SEQUENCE</scope>
</reference>
<evidence type="ECO:0000313" key="3">
    <source>
        <dbReference type="Proteomes" id="UP001187192"/>
    </source>
</evidence>
<dbReference type="InterPro" id="IPR058352">
    <property type="entry name" value="DUF8039"/>
</dbReference>
<protein>
    <recommendedName>
        <fullName evidence="1">DUF8039 domain-containing protein</fullName>
    </recommendedName>
</protein>
<organism evidence="2 3">
    <name type="scientific">Ficus carica</name>
    <name type="common">Common fig</name>
    <dbReference type="NCBI Taxonomy" id="3494"/>
    <lineage>
        <taxon>Eukaryota</taxon>
        <taxon>Viridiplantae</taxon>
        <taxon>Streptophyta</taxon>
        <taxon>Embryophyta</taxon>
        <taxon>Tracheophyta</taxon>
        <taxon>Spermatophyta</taxon>
        <taxon>Magnoliopsida</taxon>
        <taxon>eudicotyledons</taxon>
        <taxon>Gunneridae</taxon>
        <taxon>Pentapetalae</taxon>
        <taxon>rosids</taxon>
        <taxon>fabids</taxon>
        <taxon>Rosales</taxon>
        <taxon>Moraceae</taxon>
        <taxon>Ficeae</taxon>
        <taxon>Ficus</taxon>
    </lineage>
</organism>
<name>A0AA88DB32_FICCA</name>
<evidence type="ECO:0000313" key="2">
    <source>
        <dbReference type="EMBL" id="GMN48627.1"/>
    </source>
</evidence>